<dbReference type="AlphaFoldDB" id="A0A3S9NZS1"/>
<dbReference type="Proteomes" id="UP000267268">
    <property type="component" value="Chromosome 1"/>
</dbReference>
<evidence type="ECO:0000256" key="1">
    <source>
        <dbReference type="SAM" id="Coils"/>
    </source>
</evidence>
<feature type="domain" description="AAA+ ATPase" evidence="2">
    <location>
        <begin position="529"/>
        <end position="693"/>
    </location>
</feature>
<dbReference type="OrthoDB" id="9781481at2"/>
<dbReference type="SUPFAM" id="SSF52540">
    <property type="entry name" value="P-loop containing nucleoside triphosphate hydrolases"/>
    <property type="match status" value="1"/>
</dbReference>
<keyword evidence="1" id="KW-0175">Coiled coil</keyword>
<protein>
    <recommendedName>
        <fullName evidence="2">AAA+ ATPase domain-containing protein</fullName>
    </recommendedName>
</protein>
<evidence type="ECO:0000259" key="2">
    <source>
        <dbReference type="SMART" id="SM00382"/>
    </source>
</evidence>
<dbReference type="InterPro" id="IPR027417">
    <property type="entry name" value="P-loop_NTPase"/>
</dbReference>
<feature type="coiled-coil region" evidence="1">
    <location>
        <begin position="314"/>
        <end position="453"/>
    </location>
</feature>
<dbReference type="Gene3D" id="3.40.50.300">
    <property type="entry name" value="P-loop containing nucleotide triphosphate hydrolases"/>
    <property type="match status" value="1"/>
</dbReference>
<keyword evidence="4" id="KW-1185">Reference proteome</keyword>
<evidence type="ECO:0000313" key="4">
    <source>
        <dbReference type="Proteomes" id="UP000267268"/>
    </source>
</evidence>
<gene>
    <name evidence="3" type="ORF">EI427_04095</name>
</gene>
<evidence type="ECO:0000313" key="3">
    <source>
        <dbReference type="EMBL" id="AZQ61433.1"/>
    </source>
</evidence>
<accession>A0A3S9NZS1</accession>
<dbReference type="InterPro" id="IPR003593">
    <property type="entry name" value="AAA+_ATPase"/>
</dbReference>
<reference evidence="3 4" key="1">
    <citation type="submission" date="2018-12" db="EMBL/GenBank/DDBJ databases">
        <title>Flammeovirga pectinis sp. nov., isolated from the gut of the Korean scallop, Patinopecten yessoensis.</title>
        <authorList>
            <person name="Bae J.-W."/>
            <person name="Jeong Y.-S."/>
            <person name="Kang W."/>
        </authorList>
    </citation>
    <scope>NUCLEOTIDE SEQUENCE [LARGE SCALE GENOMIC DNA]</scope>
    <source>
        <strain evidence="3 4">L12M1</strain>
    </source>
</reference>
<dbReference type="SMART" id="SM00382">
    <property type="entry name" value="AAA"/>
    <property type="match status" value="1"/>
</dbReference>
<dbReference type="KEGG" id="fll:EI427_04095"/>
<organism evidence="3 4">
    <name type="scientific">Flammeovirga pectinis</name>
    <dbReference type="NCBI Taxonomy" id="2494373"/>
    <lineage>
        <taxon>Bacteria</taxon>
        <taxon>Pseudomonadati</taxon>
        <taxon>Bacteroidota</taxon>
        <taxon>Cytophagia</taxon>
        <taxon>Cytophagales</taxon>
        <taxon>Flammeovirgaceae</taxon>
        <taxon>Flammeovirga</taxon>
    </lineage>
</organism>
<name>A0A3S9NZS1_9BACT</name>
<dbReference type="RefSeq" id="WP_126611915.1">
    <property type="nucleotide sequence ID" value="NZ_CP034562.1"/>
</dbReference>
<sequence length="856" mass="99323">MKITELDDIFDDYDSYKALGEDSYIVGAQHPQNFKQHKKFIIPLFYFDGEEWFKLDINKLGETIFLASAPYTLTTDFKLEELIKVKGVRPNKQLTDDDAYNKENSLTKHITHADRLGVLSEDQLLEIFPGEIDLELHLFHPDKHYYDIINEVYVAQERKFFAQTKEGLIYGPFVGVKTSTEAKTIRLSATGVRKSVEVYELPKDAYLEFNMPEEGLKRKLVRSTQDIEYYIVDTVDFISRQDLFKWAEDQLNKKQSLEVADKVWKAISKDNTITSFHERYQRLEKLFARPQENLQYLQQFVTSLAENDFFKASLDGLQSEKLELDNSIAQQKRERDQIKKESARFSEEIQDLEDGINNLRQNEQKIRESLQKERESAINKEIEEGLSKLEKVREELSDKAEAIELAHTFDNLARINEEIDNARNVKHNLDVSIDALKEEFIQVQEDADKSLKNLLKTKMQFDVFNSASSGQNQLPQQKNDFELKDYSIENETQINSLKDLSQKVHKRLGRLGRNYPDHFIANVLIAMHQNSITLLWGPPGSGKTSLSRFMIQSLARPERFSEIPVARGWSSQKDIIGFANPLSKRFQRANTDLYDLLKQLDGEFKSTSYHQSPMSYCLLDEANLSPIEYYWAAFYSNTDTKAQMDKGIKISLGNNEFIEYANNLRFLGTLNLDSTTEQISPRLLDRSHIVRLDLPKRDVPLISSEIIMPEAYEIPFDSIRDLFDLKDFKQELAPDQLEFIDTELEERFEQISAELSNLGIQISLRTRKAVIEYCNLAHSAMNEQFRPLDYCLAQRVFTRINLQGAEAREGLKTLLDIVKGFNLKDSHAEWTLQKMLDRGAKEGFNHHFYNYFSIDG</sequence>
<proteinExistence type="predicted"/>
<dbReference type="EMBL" id="CP034562">
    <property type="protein sequence ID" value="AZQ61433.1"/>
    <property type="molecule type" value="Genomic_DNA"/>
</dbReference>